<dbReference type="Proteomes" id="UP000095283">
    <property type="component" value="Unplaced"/>
</dbReference>
<dbReference type="AlphaFoldDB" id="A0A1I7W8E7"/>
<protein>
    <submittedName>
        <fullName evidence="2">Uncharacterized protein</fullName>
    </submittedName>
</protein>
<proteinExistence type="predicted"/>
<keyword evidence="1" id="KW-1185">Reference proteome</keyword>
<reference evidence="2" key="1">
    <citation type="submission" date="2016-11" db="UniProtKB">
        <authorList>
            <consortium name="WormBaseParasite"/>
        </authorList>
    </citation>
    <scope>IDENTIFICATION</scope>
</reference>
<sequence>MESSDFGSQLAHITCGTTAKSNVNSN</sequence>
<dbReference type="WBParaSite" id="Hba_00919">
    <property type="protein sequence ID" value="Hba_00919"/>
    <property type="gene ID" value="Hba_00919"/>
</dbReference>
<evidence type="ECO:0000313" key="2">
    <source>
        <dbReference type="WBParaSite" id="Hba_00919"/>
    </source>
</evidence>
<name>A0A1I7W8E7_HETBA</name>
<organism evidence="1 2">
    <name type="scientific">Heterorhabditis bacteriophora</name>
    <name type="common">Entomopathogenic nematode worm</name>
    <dbReference type="NCBI Taxonomy" id="37862"/>
    <lineage>
        <taxon>Eukaryota</taxon>
        <taxon>Metazoa</taxon>
        <taxon>Ecdysozoa</taxon>
        <taxon>Nematoda</taxon>
        <taxon>Chromadorea</taxon>
        <taxon>Rhabditida</taxon>
        <taxon>Rhabditina</taxon>
        <taxon>Rhabditomorpha</taxon>
        <taxon>Strongyloidea</taxon>
        <taxon>Heterorhabditidae</taxon>
        <taxon>Heterorhabditis</taxon>
    </lineage>
</organism>
<accession>A0A1I7W8E7</accession>
<evidence type="ECO:0000313" key="1">
    <source>
        <dbReference type="Proteomes" id="UP000095283"/>
    </source>
</evidence>